<feature type="signal peptide" evidence="1">
    <location>
        <begin position="1"/>
        <end position="29"/>
    </location>
</feature>
<feature type="chain" id="PRO_5017568173" evidence="1">
    <location>
        <begin position="30"/>
        <end position="264"/>
    </location>
</feature>
<dbReference type="RefSeq" id="WP_116181743.1">
    <property type="nucleotide sequence ID" value="NZ_CP144375.1"/>
</dbReference>
<sequence length="264" mass="28915">MSLKSLAHKFFVAVAAFALIAVVTPAAQASVPTIDGSYAFDGNGWAGTLLVTNSASGAPAITMHYNELGRDEQLAGNWSAATHTLWIYRPLPWNNSQTYLLYLGDHKPNSPVFGGYFTQSDVPGMHYGVYAKDYLPLGAARPANALRPNDSLPDTLPGYYGFNGNGWTGTMTVQFTDCRVPEIELRYDELGRTEPIAQRTWDPATNTLTFVRPLSFGGVTQTYTMYFANRLQSTQMFGGYFTESDVPNQRFAAFAWLMPGGVGC</sequence>
<protein>
    <submittedName>
        <fullName evidence="2">Uncharacterized protein</fullName>
    </submittedName>
</protein>
<gene>
    <name evidence="2" type="ORF">BCF44_13054</name>
</gene>
<dbReference type="EMBL" id="QUNO01000030">
    <property type="protein sequence ID" value="REH27083.1"/>
    <property type="molecule type" value="Genomic_DNA"/>
</dbReference>
<evidence type="ECO:0000256" key="1">
    <source>
        <dbReference type="SAM" id="SignalP"/>
    </source>
</evidence>
<evidence type="ECO:0000313" key="3">
    <source>
        <dbReference type="Proteomes" id="UP000256269"/>
    </source>
</evidence>
<keyword evidence="1" id="KW-0732">Signal</keyword>
<dbReference type="AlphaFoldDB" id="A0A3E0GTN2"/>
<evidence type="ECO:0000313" key="2">
    <source>
        <dbReference type="EMBL" id="REH27083.1"/>
    </source>
</evidence>
<name>A0A3E0GTN2_9PSEU</name>
<comment type="caution">
    <text evidence="2">The sequence shown here is derived from an EMBL/GenBank/DDBJ whole genome shotgun (WGS) entry which is preliminary data.</text>
</comment>
<accession>A0A3E0GTN2</accession>
<reference evidence="2 3" key="1">
    <citation type="submission" date="2018-08" db="EMBL/GenBank/DDBJ databases">
        <title>Genomic Encyclopedia of Archaeal and Bacterial Type Strains, Phase II (KMG-II): from individual species to whole genera.</title>
        <authorList>
            <person name="Goeker M."/>
        </authorList>
    </citation>
    <scope>NUCLEOTIDE SEQUENCE [LARGE SCALE GENOMIC DNA]</scope>
    <source>
        <strain evidence="2 3">DSM 45791</strain>
    </source>
</reference>
<organism evidence="2 3">
    <name type="scientific">Kutzneria buriramensis</name>
    <dbReference type="NCBI Taxonomy" id="1045776"/>
    <lineage>
        <taxon>Bacteria</taxon>
        <taxon>Bacillati</taxon>
        <taxon>Actinomycetota</taxon>
        <taxon>Actinomycetes</taxon>
        <taxon>Pseudonocardiales</taxon>
        <taxon>Pseudonocardiaceae</taxon>
        <taxon>Kutzneria</taxon>
    </lineage>
</organism>
<proteinExistence type="predicted"/>
<dbReference type="OrthoDB" id="9920728at2"/>
<dbReference type="Proteomes" id="UP000256269">
    <property type="component" value="Unassembled WGS sequence"/>
</dbReference>
<keyword evidence="3" id="KW-1185">Reference proteome</keyword>